<organism evidence="3 4">
    <name type="scientific">Hanseniaspora valbyensis NRRL Y-1626</name>
    <dbReference type="NCBI Taxonomy" id="766949"/>
    <lineage>
        <taxon>Eukaryota</taxon>
        <taxon>Fungi</taxon>
        <taxon>Dikarya</taxon>
        <taxon>Ascomycota</taxon>
        <taxon>Saccharomycotina</taxon>
        <taxon>Saccharomycetes</taxon>
        <taxon>Saccharomycodales</taxon>
        <taxon>Saccharomycodaceae</taxon>
        <taxon>Hanseniaspora</taxon>
    </lineage>
</organism>
<evidence type="ECO:0000313" key="4">
    <source>
        <dbReference type="Proteomes" id="UP000092321"/>
    </source>
</evidence>
<dbReference type="AlphaFoldDB" id="A0A1B7TCB2"/>
<dbReference type="Gene3D" id="2.30.30.190">
    <property type="entry name" value="CAP Gly-rich-like domain"/>
    <property type="match status" value="1"/>
</dbReference>
<feature type="coiled-coil region" evidence="1">
    <location>
        <begin position="136"/>
        <end position="163"/>
    </location>
</feature>
<keyword evidence="4" id="KW-1185">Reference proteome</keyword>
<evidence type="ECO:0000259" key="2">
    <source>
        <dbReference type="PROSITE" id="PS50245"/>
    </source>
</evidence>
<proteinExistence type="predicted"/>
<dbReference type="SMART" id="SM01052">
    <property type="entry name" value="CAP_GLY"/>
    <property type="match status" value="1"/>
</dbReference>
<reference evidence="4" key="1">
    <citation type="journal article" date="2016" name="Proc. Natl. Acad. Sci. U.S.A.">
        <title>Comparative genomics of biotechnologically important yeasts.</title>
        <authorList>
            <person name="Riley R."/>
            <person name="Haridas S."/>
            <person name="Wolfe K.H."/>
            <person name="Lopes M.R."/>
            <person name="Hittinger C.T."/>
            <person name="Goeker M."/>
            <person name="Salamov A.A."/>
            <person name="Wisecaver J.H."/>
            <person name="Long T.M."/>
            <person name="Calvey C.H."/>
            <person name="Aerts A.L."/>
            <person name="Barry K.W."/>
            <person name="Choi C."/>
            <person name="Clum A."/>
            <person name="Coughlan A.Y."/>
            <person name="Deshpande S."/>
            <person name="Douglass A.P."/>
            <person name="Hanson S.J."/>
            <person name="Klenk H.-P."/>
            <person name="LaButti K.M."/>
            <person name="Lapidus A."/>
            <person name="Lindquist E.A."/>
            <person name="Lipzen A.M."/>
            <person name="Meier-Kolthoff J.P."/>
            <person name="Ohm R.A."/>
            <person name="Otillar R.P."/>
            <person name="Pangilinan J.L."/>
            <person name="Peng Y."/>
            <person name="Rokas A."/>
            <person name="Rosa C.A."/>
            <person name="Scheuner C."/>
            <person name="Sibirny A.A."/>
            <person name="Slot J.C."/>
            <person name="Stielow J.B."/>
            <person name="Sun H."/>
            <person name="Kurtzman C.P."/>
            <person name="Blackwell M."/>
            <person name="Grigoriev I.V."/>
            <person name="Jeffries T.W."/>
        </authorList>
    </citation>
    <scope>NUCLEOTIDE SEQUENCE [LARGE SCALE GENOMIC DNA]</scope>
    <source>
        <strain evidence="4">NRRL Y-1626</strain>
    </source>
</reference>
<accession>A0A1B7TCB2</accession>
<evidence type="ECO:0000313" key="3">
    <source>
        <dbReference type="EMBL" id="OBA26382.1"/>
    </source>
</evidence>
<dbReference type="InterPro" id="IPR036859">
    <property type="entry name" value="CAP-Gly_dom_sf"/>
</dbReference>
<dbReference type="Proteomes" id="UP000092321">
    <property type="component" value="Unassembled WGS sequence"/>
</dbReference>
<name>A0A1B7TCB2_9ASCO</name>
<dbReference type="PROSITE" id="PS50245">
    <property type="entry name" value="CAP_GLY_2"/>
    <property type="match status" value="1"/>
</dbReference>
<dbReference type="Pfam" id="PF01302">
    <property type="entry name" value="CAP_GLY"/>
    <property type="match status" value="1"/>
</dbReference>
<protein>
    <recommendedName>
        <fullName evidence="2">CAP-Gly domain-containing protein</fullName>
    </recommendedName>
</protein>
<feature type="domain" description="CAP-Gly" evidence="2">
    <location>
        <begin position="32"/>
        <end position="76"/>
    </location>
</feature>
<dbReference type="SUPFAM" id="SSF74924">
    <property type="entry name" value="Cap-Gly domain"/>
    <property type="match status" value="1"/>
</dbReference>
<dbReference type="OrthoDB" id="2130750at2759"/>
<keyword evidence="1" id="KW-0175">Coiled coil</keyword>
<evidence type="ECO:0000256" key="1">
    <source>
        <dbReference type="SAM" id="Coils"/>
    </source>
</evidence>
<sequence>MLSVSEYFSLIGHSIPISLKDIKHPIKLKFIGYLQGRQGLYCGFDLLESNKGKNNGSVDEIEYFKTEFEMSGLFVPFYKVEKELDISLNSLTKNNNNNVDVNALVIENECLKKIVESQQVLTEEFSKLVSEIDPTISNWEIEMSKRQDEIKQLQFENELLKRNLEKQQLPIDENLDNFLETPFKITKNVAHMTPIALSKNHLYSRSKQDQVLIRKSSDDNL</sequence>
<comment type="caution">
    <text evidence="3">The sequence shown here is derived from an EMBL/GenBank/DDBJ whole genome shotgun (WGS) entry which is preliminary data.</text>
</comment>
<gene>
    <name evidence="3" type="ORF">HANVADRAFT_53122</name>
</gene>
<dbReference type="EMBL" id="LXPE01000018">
    <property type="protein sequence ID" value="OBA26382.1"/>
    <property type="molecule type" value="Genomic_DNA"/>
</dbReference>
<dbReference type="InterPro" id="IPR000938">
    <property type="entry name" value="CAP-Gly_domain"/>
</dbReference>